<feature type="compositionally biased region" description="Low complexity" evidence="2">
    <location>
        <begin position="64"/>
        <end position="94"/>
    </location>
</feature>
<dbReference type="EMBL" id="AYZQ01000002">
    <property type="protein sequence ID" value="KRM71989.1"/>
    <property type="molecule type" value="Genomic_DNA"/>
</dbReference>
<dbReference type="InterPro" id="IPR001611">
    <property type="entry name" value="Leu-rich_rpt"/>
</dbReference>
<organism evidence="5 6">
    <name type="scientific">Lacticaseibacillus brantae DSM 23927</name>
    <dbReference type="NCBI Taxonomy" id="1423727"/>
    <lineage>
        <taxon>Bacteria</taxon>
        <taxon>Bacillati</taxon>
        <taxon>Bacillota</taxon>
        <taxon>Bacilli</taxon>
        <taxon>Lactobacillales</taxon>
        <taxon>Lactobacillaceae</taxon>
        <taxon>Lacticaseibacillus</taxon>
    </lineage>
</organism>
<dbReference type="SUPFAM" id="SSF52058">
    <property type="entry name" value="L domain-like"/>
    <property type="match status" value="1"/>
</dbReference>
<dbReference type="Gene3D" id="3.80.10.10">
    <property type="entry name" value="Ribonuclease Inhibitor"/>
    <property type="match status" value="1"/>
</dbReference>
<feature type="region of interest" description="Disordered" evidence="2">
    <location>
        <begin position="664"/>
        <end position="739"/>
    </location>
</feature>
<dbReference type="Proteomes" id="UP000051672">
    <property type="component" value="Unassembled WGS sequence"/>
</dbReference>
<evidence type="ECO:0000313" key="5">
    <source>
        <dbReference type="EMBL" id="KRM71989.1"/>
    </source>
</evidence>
<protein>
    <recommendedName>
        <fullName evidence="7">Gram-positive cocci surface proteins LPxTG domain-containing protein</fullName>
    </recommendedName>
</protein>
<proteinExistence type="predicted"/>
<dbReference type="STRING" id="1423727.FC34_GL000971"/>
<dbReference type="InterPro" id="IPR022263">
    <property type="entry name" value="KxYKxGKxW"/>
</dbReference>
<keyword evidence="3" id="KW-0812">Transmembrane</keyword>
<keyword evidence="6" id="KW-1185">Reference proteome</keyword>
<feature type="compositionally biased region" description="Polar residues" evidence="2">
    <location>
        <begin position="48"/>
        <end position="60"/>
    </location>
</feature>
<dbReference type="NCBIfam" id="TIGR03715">
    <property type="entry name" value="KxYKxGKxW"/>
    <property type="match status" value="1"/>
</dbReference>
<evidence type="ECO:0000256" key="4">
    <source>
        <dbReference type="SAM" id="SignalP"/>
    </source>
</evidence>
<evidence type="ECO:0008006" key="7">
    <source>
        <dbReference type="Google" id="ProtNLM"/>
    </source>
</evidence>
<comment type="caution">
    <text evidence="5">The sequence shown here is derived from an EMBL/GenBank/DDBJ whole genome shotgun (WGS) entry which is preliminary data.</text>
</comment>
<dbReference type="AlphaFoldDB" id="A0A0R2AYZ9"/>
<dbReference type="InterPro" id="IPR032675">
    <property type="entry name" value="LRR_dom_sf"/>
</dbReference>
<dbReference type="NCBIfam" id="TIGR01167">
    <property type="entry name" value="LPXTG_anchor"/>
    <property type="match status" value="1"/>
</dbReference>
<feature type="transmembrane region" description="Helical" evidence="3">
    <location>
        <begin position="777"/>
        <end position="797"/>
    </location>
</feature>
<keyword evidence="3" id="KW-1133">Transmembrane helix</keyword>
<evidence type="ECO:0000256" key="2">
    <source>
        <dbReference type="SAM" id="MobiDB-lite"/>
    </source>
</evidence>
<dbReference type="Gene3D" id="2.60.40.10">
    <property type="entry name" value="Immunoglobulins"/>
    <property type="match status" value="1"/>
</dbReference>
<dbReference type="InterPro" id="IPR013783">
    <property type="entry name" value="Ig-like_fold"/>
</dbReference>
<feature type="chain" id="PRO_5006415104" description="Gram-positive cocci surface proteins LPxTG domain-containing protein" evidence="4">
    <location>
        <begin position="41"/>
        <end position="800"/>
    </location>
</feature>
<dbReference type="PROSITE" id="PS51450">
    <property type="entry name" value="LRR"/>
    <property type="match status" value="1"/>
</dbReference>
<evidence type="ECO:0000313" key="6">
    <source>
        <dbReference type="Proteomes" id="UP000051672"/>
    </source>
</evidence>
<dbReference type="Pfam" id="PF19258">
    <property type="entry name" value="KxYKxGKxW_sig"/>
    <property type="match status" value="1"/>
</dbReference>
<keyword evidence="3" id="KW-0472">Membrane</keyword>
<name>A0A0R2AYZ9_9LACO</name>
<feature type="compositionally biased region" description="Polar residues" evidence="2">
    <location>
        <begin position="668"/>
        <end position="715"/>
    </location>
</feature>
<sequence length="800" mass="85340">MNQFNGKTHYKMYKSGKFWLFSLTLIASFAAVSLENPVSAAEQPAQPAMSQEAVSPTAKASESPANTADTPTATTQPVVAAKTDQPATKAQTPAPQARVAAAPVAAVTPTPQADDTIDTWMPNKKLQTLVLLMLQKQGTGKTWDTVSDITKQDMQQLTSIDNYYDTSNKPGYDTFVDGITPYSLKGLEAATNLKNLILRMDYLHDPYTYRGDITDLSPIANLTKLQRIELTGNRIADLTPLKNLKQVTYLDLSWNCISDWTQLNPSQYTGTSAYALNPVNGASAGQIDPVKGTDGALFQLIKLAPQYIMSNQATLASPVILPDGSHNPLTGLRPQDTLTEIRQGMVADTATIIKSFEEFLNAGSSVQASDGTSLNYTITQLNQVPYGYMQTHPFPLADYPDAKYIPNDYLYYMLGFAYVKGSSDQKLLAQVVQPYVGGHVPTISGSDVTRYVGDPLPSIGDFNPQATDITGQQETSGTVSLQGVDMTKPGNYSVVISVPQSDMHPINLTKTVTLRVLANQQSLTAEDGTMYIGDSEPTVASFKASATDKTGQFAPVALNLNHANLSQAGNYDVILTAGTQSKTVILHVLANQKHISGSDFTMPAGSKEPTVSDFKGQATDKAGHALMVTLDLGNANLQEPGNYPVTLTASDGQRMTVTLHVTAAGSRNDATSGTAETPDPNSQPTTPVDNGQTAVTPSQLSTPSLPVSGTSSNPQPVVAPASKPETQIKPVRVTKRGQAQARVATAKLAAPVTRSIKTTTVSQSQGLPQTSDRKQSGLAIVGMLASALGAFGLWFTFKKH</sequence>
<gene>
    <name evidence="5" type="ORF">FC34_GL000971</name>
</gene>
<reference evidence="5 6" key="1">
    <citation type="journal article" date="2015" name="Genome Announc.">
        <title>Expanding the biotechnology potential of lactobacilli through comparative genomics of 213 strains and associated genera.</title>
        <authorList>
            <person name="Sun Z."/>
            <person name="Harris H.M."/>
            <person name="McCann A."/>
            <person name="Guo C."/>
            <person name="Argimon S."/>
            <person name="Zhang W."/>
            <person name="Yang X."/>
            <person name="Jeffery I.B."/>
            <person name="Cooney J.C."/>
            <person name="Kagawa T.F."/>
            <person name="Liu W."/>
            <person name="Song Y."/>
            <person name="Salvetti E."/>
            <person name="Wrobel A."/>
            <person name="Rasinkangas P."/>
            <person name="Parkhill J."/>
            <person name="Rea M.C."/>
            <person name="O'Sullivan O."/>
            <person name="Ritari J."/>
            <person name="Douillard F.P."/>
            <person name="Paul Ross R."/>
            <person name="Yang R."/>
            <person name="Briner A.E."/>
            <person name="Felis G.E."/>
            <person name="de Vos W.M."/>
            <person name="Barrangou R."/>
            <person name="Klaenhammer T.R."/>
            <person name="Caufield P.W."/>
            <person name="Cui Y."/>
            <person name="Zhang H."/>
            <person name="O'Toole P.W."/>
        </authorList>
    </citation>
    <scope>NUCLEOTIDE SEQUENCE [LARGE SCALE GENOMIC DNA]</scope>
    <source>
        <strain evidence="5 6">DSM 23927</strain>
    </source>
</reference>
<evidence type="ECO:0000256" key="1">
    <source>
        <dbReference type="ARBA" id="ARBA00022729"/>
    </source>
</evidence>
<dbReference type="RefSeq" id="WP_057894264.1">
    <property type="nucleotide sequence ID" value="NZ_AYZQ01000002.1"/>
</dbReference>
<feature type="region of interest" description="Disordered" evidence="2">
    <location>
        <begin position="43"/>
        <end position="94"/>
    </location>
</feature>
<keyword evidence="1 4" id="KW-0732">Signal</keyword>
<evidence type="ECO:0000256" key="3">
    <source>
        <dbReference type="SAM" id="Phobius"/>
    </source>
</evidence>
<dbReference type="OrthoDB" id="2256803at2"/>
<accession>A0A0R2AYZ9</accession>
<feature type="signal peptide" evidence="4">
    <location>
        <begin position="1"/>
        <end position="40"/>
    </location>
</feature>
<dbReference type="PATRIC" id="fig|1423727.3.peg.977"/>